<evidence type="ECO:0000313" key="3">
    <source>
        <dbReference type="Proteomes" id="UP000235653"/>
    </source>
</evidence>
<keyword evidence="1" id="KW-0472">Membrane</keyword>
<organism evidence="2 3">
    <name type="scientific">Dehalogenimonas etheniformans</name>
    <dbReference type="NCBI Taxonomy" id="1536648"/>
    <lineage>
        <taxon>Bacteria</taxon>
        <taxon>Bacillati</taxon>
        <taxon>Chloroflexota</taxon>
        <taxon>Dehalococcoidia</taxon>
        <taxon>Dehalococcoidales</taxon>
        <taxon>Dehalococcoidaceae</taxon>
        <taxon>Dehalogenimonas</taxon>
    </lineage>
</organism>
<feature type="transmembrane region" description="Helical" evidence="1">
    <location>
        <begin position="28"/>
        <end position="46"/>
    </location>
</feature>
<evidence type="ECO:0000313" key="2">
    <source>
        <dbReference type="EMBL" id="PPD57333.1"/>
    </source>
</evidence>
<protein>
    <submittedName>
        <fullName evidence="2">Uncharacterized protein</fullName>
    </submittedName>
</protein>
<keyword evidence="3" id="KW-1185">Reference proteome</keyword>
<proteinExistence type="predicted"/>
<dbReference type="EMBL" id="JQAN02000014">
    <property type="protein sequence ID" value="PPD57333.1"/>
    <property type="molecule type" value="Genomic_DNA"/>
</dbReference>
<accession>A0A2P5P4W3</accession>
<reference evidence="2 3" key="1">
    <citation type="journal article" date="2017" name="ISME J.">
        <title>Grape pomace compost harbors organohalide-respiring Dehalogenimonas species with novel reductive dehalogenase genes.</title>
        <authorList>
            <person name="Yang Y."/>
            <person name="Higgins S.A."/>
            <person name="Yan J."/>
            <person name="Simsir B."/>
            <person name="Chourey K."/>
            <person name="Iyer R."/>
            <person name="Hettich R.L."/>
            <person name="Baldwin B."/>
            <person name="Ogles D.M."/>
            <person name="Loffler F.E."/>
        </authorList>
    </citation>
    <scope>NUCLEOTIDE SEQUENCE [LARGE SCALE GENOMIC DNA]</scope>
    <source>
        <strain evidence="2 3">GP</strain>
    </source>
</reference>
<dbReference type="Proteomes" id="UP000235653">
    <property type="component" value="Unassembled WGS sequence"/>
</dbReference>
<name>A0A2P5P4W3_9CHLR</name>
<gene>
    <name evidence="2" type="ORF">JP09_009830</name>
</gene>
<sequence>MRAGTSLKTYPFPRRATSSRREGAGVRFLFWFQSFWIWFFELVSYFEIRISDLKKRYALATVKNLIPHFGAGVRFFVVKIFLQKRHETLDSLKERLCYNARV</sequence>
<comment type="caution">
    <text evidence="2">The sequence shown here is derived from an EMBL/GenBank/DDBJ whole genome shotgun (WGS) entry which is preliminary data.</text>
</comment>
<evidence type="ECO:0000256" key="1">
    <source>
        <dbReference type="SAM" id="Phobius"/>
    </source>
</evidence>
<keyword evidence="1" id="KW-1133">Transmembrane helix</keyword>
<keyword evidence="1" id="KW-0812">Transmembrane</keyword>
<dbReference type="AlphaFoldDB" id="A0A2P5P4W3"/>